<comment type="caution">
    <text evidence="2">The sequence shown here is derived from an EMBL/GenBank/DDBJ whole genome shotgun (WGS) entry which is preliminary data.</text>
</comment>
<dbReference type="Proteomes" id="UP000253235">
    <property type="component" value="Unassembled WGS sequence"/>
</dbReference>
<keyword evidence="1" id="KW-0812">Transmembrane</keyword>
<organism evidence="2 3">
    <name type="scientific">Flavobacterium petrolei</name>
    <dbReference type="NCBI Taxonomy" id="2259594"/>
    <lineage>
        <taxon>Bacteria</taxon>
        <taxon>Pseudomonadati</taxon>
        <taxon>Bacteroidota</taxon>
        <taxon>Flavobacteriia</taxon>
        <taxon>Flavobacteriales</taxon>
        <taxon>Flavobacteriaceae</taxon>
        <taxon>Flavobacterium</taxon>
    </lineage>
</organism>
<keyword evidence="1" id="KW-1133">Transmembrane helix</keyword>
<dbReference type="RefSeq" id="WP_113666870.1">
    <property type="nucleotide sequence ID" value="NZ_QNVY02000005.1"/>
</dbReference>
<keyword evidence="3" id="KW-1185">Reference proteome</keyword>
<protein>
    <submittedName>
        <fullName evidence="2">Uncharacterized protein</fullName>
    </submittedName>
</protein>
<dbReference type="AlphaFoldDB" id="A0A482TIB3"/>
<evidence type="ECO:0000313" key="2">
    <source>
        <dbReference type="EMBL" id="RYJ51093.1"/>
    </source>
</evidence>
<accession>A0A482TIB3</accession>
<name>A0A482TIB3_9FLAO</name>
<sequence length="171" mass="20024">MNDKELKIIFLKRKLESESKKLNRDDFFELIKDEIGWRKYNEINSESVRNSLLDAQTHTKLTELGKSTLSTLESDVKQEFKDKEAVRKKLHNDSKLSDWQVKTFWFLFVFGIFGGLYSGYDIIKNLTKEENVKSKQITKEEMESELSKLRTLILSRKKDSSSIPPNPEKGK</sequence>
<keyword evidence="1" id="KW-0472">Membrane</keyword>
<dbReference type="EMBL" id="QNVY02000005">
    <property type="protein sequence ID" value="RYJ51093.1"/>
    <property type="molecule type" value="Genomic_DNA"/>
</dbReference>
<feature type="transmembrane region" description="Helical" evidence="1">
    <location>
        <begin position="104"/>
        <end position="123"/>
    </location>
</feature>
<evidence type="ECO:0000313" key="3">
    <source>
        <dbReference type="Proteomes" id="UP000253235"/>
    </source>
</evidence>
<evidence type="ECO:0000256" key="1">
    <source>
        <dbReference type="SAM" id="Phobius"/>
    </source>
</evidence>
<proteinExistence type="predicted"/>
<dbReference type="OrthoDB" id="1454805at2"/>
<reference evidence="2 3" key="1">
    <citation type="submission" date="2019-01" db="EMBL/GenBank/DDBJ databases">
        <title>Flavobacterium sp. nov. isolated from arctic soil.</title>
        <authorList>
            <person name="Kim D.-U."/>
        </authorList>
    </citation>
    <scope>NUCLEOTIDE SEQUENCE [LARGE SCALE GENOMIC DNA]</scope>
    <source>
        <strain evidence="2 3">Kopri-42</strain>
    </source>
</reference>
<gene>
    <name evidence="2" type="ORF">DR871_014320</name>
</gene>